<evidence type="ECO:0000256" key="1">
    <source>
        <dbReference type="SAM" id="Phobius"/>
    </source>
</evidence>
<organism evidence="4">
    <name type="scientific">Gongylonema pulchrum</name>
    <dbReference type="NCBI Taxonomy" id="637853"/>
    <lineage>
        <taxon>Eukaryota</taxon>
        <taxon>Metazoa</taxon>
        <taxon>Ecdysozoa</taxon>
        <taxon>Nematoda</taxon>
        <taxon>Chromadorea</taxon>
        <taxon>Rhabditida</taxon>
        <taxon>Spirurina</taxon>
        <taxon>Spiruromorpha</taxon>
        <taxon>Spiruroidea</taxon>
        <taxon>Gongylonematidae</taxon>
        <taxon>Gongylonema</taxon>
    </lineage>
</organism>
<sequence>MVAKESCNSVPQIFIKNITFRKMVKLTEFVILPVAIFGLFGNSQLLYATWKFKKLHHRNGILVGLLAFFDLVN</sequence>
<dbReference type="Gene3D" id="1.20.1070.10">
    <property type="entry name" value="Rhodopsin 7-helix transmembrane proteins"/>
    <property type="match status" value="1"/>
</dbReference>
<gene>
    <name evidence="2" type="ORF">GPUH_LOCUS14856</name>
</gene>
<protein>
    <submittedName>
        <fullName evidence="4">G_PROTEIN_RECEP_F1_2 domain-containing protein</fullName>
    </submittedName>
</protein>
<feature type="transmembrane region" description="Helical" evidence="1">
    <location>
        <begin position="29"/>
        <end position="50"/>
    </location>
</feature>
<accession>A0A183E1L6</accession>
<evidence type="ECO:0000313" key="3">
    <source>
        <dbReference type="Proteomes" id="UP000271098"/>
    </source>
</evidence>
<dbReference type="AlphaFoldDB" id="A0A183E1L6"/>
<dbReference type="WBParaSite" id="GPUH_0001487601-mRNA-1">
    <property type="protein sequence ID" value="GPUH_0001487601-mRNA-1"/>
    <property type="gene ID" value="GPUH_0001487601"/>
</dbReference>
<proteinExistence type="predicted"/>
<keyword evidence="1" id="KW-0812">Transmembrane</keyword>
<dbReference type="EMBL" id="UYRT01081726">
    <property type="protein sequence ID" value="VDN24895.1"/>
    <property type="molecule type" value="Genomic_DNA"/>
</dbReference>
<dbReference type="SUPFAM" id="SSF81321">
    <property type="entry name" value="Family A G protein-coupled receptor-like"/>
    <property type="match status" value="1"/>
</dbReference>
<keyword evidence="1" id="KW-0472">Membrane</keyword>
<reference evidence="2 3" key="2">
    <citation type="submission" date="2018-11" db="EMBL/GenBank/DDBJ databases">
        <authorList>
            <consortium name="Pathogen Informatics"/>
        </authorList>
    </citation>
    <scope>NUCLEOTIDE SEQUENCE [LARGE SCALE GENOMIC DNA]</scope>
</reference>
<evidence type="ECO:0000313" key="4">
    <source>
        <dbReference type="WBParaSite" id="GPUH_0001487601-mRNA-1"/>
    </source>
</evidence>
<dbReference type="Proteomes" id="UP000271098">
    <property type="component" value="Unassembled WGS sequence"/>
</dbReference>
<evidence type="ECO:0000313" key="2">
    <source>
        <dbReference type="EMBL" id="VDN24895.1"/>
    </source>
</evidence>
<reference evidence="4" key="1">
    <citation type="submission" date="2016-06" db="UniProtKB">
        <authorList>
            <consortium name="WormBaseParasite"/>
        </authorList>
    </citation>
    <scope>IDENTIFICATION</scope>
</reference>
<name>A0A183E1L6_9BILA</name>
<keyword evidence="3" id="KW-1185">Reference proteome</keyword>
<keyword evidence="1" id="KW-1133">Transmembrane helix</keyword>
<dbReference type="OrthoDB" id="5863619at2759"/>